<name>A0A2I2KV81_9ACTN</name>
<dbReference type="EMBL" id="FZMO01000274">
    <property type="protein sequence ID" value="SNQ49560.1"/>
    <property type="molecule type" value="Genomic_DNA"/>
</dbReference>
<accession>A0A2I2KV81</accession>
<dbReference type="InterPro" id="IPR036513">
    <property type="entry name" value="STAS_dom_sf"/>
</dbReference>
<dbReference type="CDD" id="cd07043">
    <property type="entry name" value="STAS_anti-anti-sigma_factors"/>
    <property type="match status" value="1"/>
</dbReference>
<dbReference type="InterPro" id="IPR002645">
    <property type="entry name" value="STAS_dom"/>
</dbReference>
<evidence type="ECO:0000259" key="1">
    <source>
        <dbReference type="PROSITE" id="PS50801"/>
    </source>
</evidence>
<dbReference type="Pfam" id="PF13466">
    <property type="entry name" value="STAS_2"/>
    <property type="match status" value="1"/>
</dbReference>
<gene>
    <name evidence="2" type="ORF">FRACA_3450005</name>
</gene>
<dbReference type="InterPro" id="IPR058548">
    <property type="entry name" value="MlaB-like_STAS"/>
</dbReference>
<proteinExistence type="predicted"/>
<evidence type="ECO:0000313" key="3">
    <source>
        <dbReference type="Proteomes" id="UP000234331"/>
    </source>
</evidence>
<keyword evidence="3" id="KW-1185">Reference proteome</keyword>
<evidence type="ECO:0000313" key="2">
    <source>
        <dbReference type="EMBL" id="SNQ49560.1"/>
    </source>
</evidence>
<reference evidence="2 3" key="1">
    <citation type="submission" date="2017-06" db="EMBL/GenBank/DDBJ databases">
        <authorList>
            <person name="Kim H.J."/>
            <person name="Triplett B.A."/>
        </authorList>
    </citation>
    <scope>NUCLEOTIDE SEQUENCE [LARGE SCALE GENOMIC DNA]</scope>
    <source>
        <strain evidence="2">FRACA_ARgP5</strain>
    </source>
</reference>
<dbReference type="SUPFAM" id="SSF52091">
    <property type="entry name" value="SpoIIaa-like"/>
    <property type="match status" value="1"/>
</dbReference>
<dbReference type="AlphaFoldDB" id="A0A2I2KV81"/>
<dbReference type="Proteomes" id="UP000234331">
    <property type="component" value="Unassembled WGS sequence"/>
</dbReference>
<feature type="domain" description="STAS" evidence="1">
    <location>
        <begin position="140"/>
        <end position="208"/>
    </location>
</feature>
<sequence>MCDSRSSAASGRPQGVVCDIVQILWPPSRRYSRLGFLVVPMGPVERLTAVWSGAPRSPVLGWVRASVVEYRRDFLHVLLGQLDGSERPRVLAQLGVDNATQGLTIMHRRSGPSGAAVGIFTSHRDRVTTVQILAPAGVVAATFRDALGHGMHAGEPLLVVDLGEVSSLGAAALEMLVGAASWAARRGSRIIVRGAQPAVFTEFLAAGLVMMLDVRPAYQQPAIIKQQGKT</sequence>
<protein>
    <recommendedName>
        <fullName evidence="1">STAS domain-containing protein</fullName>
    </recommendedName>
</protein>
<dbReference type="PROSITE" id="PS50801">
    <property type="entry name" value="STAS"/>
    <property type="match status" value="1"/>
</dbReference>
<dbReference type="Gene3D" id="3.30.750.24">
    <property type="entry name" value="STAS domain"/>
    <property type="match status" value="1"/>
</dbReference>
<organism evidence="2 3">
    <name type="scientific">Frankia canadensis</name>
    <dbReference type="NCBI Taxonomy" id="1836972"/>
    <lineage>
        <taxon>Bacteria</taxon>
        <taxon>Bacillati</taxon>
        <taxon>Actinomycetota</taxon>
        <taxon>Actinomycetes</taxon>
        <taxon>Frankiales</taxon>
        <taxon>Frankiaceae</taxon>
        <taxon>Frankia</taxon>
    </lineage>
</organism>